<evidence type="ECO:0000313" key="5">
    <source>
        <dbReference type="Proteomes" id="UP000294650"/>
    </source>
</evidence>
<proteinExistence type="predicted"/>
<name>A0A4R3MZ68_9BACI</name>
<reference evidence="4 5" key="1">
    <citation type="submission" date="2019-03" db="EMBL/GenBank/DDBJ databases">
        <title>Genomic Encyclopedia of Type Strains, Phase IV (KMG-IV): sequencing the most valuable type-strain genomes for metagenomic binning, comparative biology and taxonomic classification.</title>
        <authorList>
            <person name="Goeker M."/>
        </authorList>
    </citation>
    <scope>NUCLEOTIDE SEQUENCE [LARGE SCALE GENOMIC DNA]</scope>
    <source>
        <strain evidence="4 5">DSM 25894</strain>
    </source>
</reference>
<evidence type="ECO:0000259" key="3">
    <source>
        <dbReference type="PROSITE" id="PS51186"/>
    </source>
</evidence>
<gene>
    <name evidence="4" type="ORF">EDD68_1173</name>
</gene>
<feature type="domain" description="N-acetyltransferase" evidence="3">
    <location>
        <begin position="3"/>
        <end position="144"/>
    </location>
</feature>
<dbReference type="EMBL" id="SMAN01000017">
    <property type="protein sequence ID" value="TCT19609.1"/>
    <property type="molecule type" value="Genomic_DNA"/>
</dbReference>
<dbReference type="PROSITE" id="PS51186">
    <property type="entry name" value="GNAT"/>
    <property type="match status" value="1"/>
</dbReference>
<keyword evidence="5" id="KW-1185">Reference proteome</keyword>
<dbReference type="Gene3D" id="3.40.630.30">
    <property type="match status" value="1"/>
</dbReference>
<evidence type="ECO:0000256" key="1">
    <source>
        <dbReference type="ARBA" id="ARBA00022679"/>
    </source>
</evidence>
<dbReference type="GO" id="GO:0016747">
    <property type="term" value="F:acyltransferase activity, transferring groups other than amino-acyl groups"/>
    <property type="evidence" value="ECO:0007669"/>
    <property type="project" value="InterPro"/>
</dbReference>
<dbReference type="Pfam" id="PF00583">
    <property type="entry name" value="Acetyltransf_1"/>
    <property type="match status" value="1"/>
</dbReference>
<dbReference type="InterPro" id="IPR000182">
    <property type="entry name" value="GNAT_dom"/>
</dbReference>
<keyword evidence="2" id="KW-0012">Acyltransferase</keyword>
<dbReference type="AlphaFoldDB" id="A0A4R3MZ68"/>
<dbReference type="SUPFAM" id="SSF55729">
    <property type="entry name" value="Acyl-CoA N-acyltransferases (Nat)"/>
    <property type="match status" value="1"/>
</dbReference>
<organism evidence="4 5">
    <name type="scientific">Melghiribacillus thermohalophilus</name>
    <dbReference type="NCBI Taxonomy" id="1324956"/>
    <lineage>
        <taxon>Bacteria</taxon>
        <taxon>Bacillati</taxon>
        <taxon>Bacillota</taxon>
        <taxon>Bacilli</taxon>
        <taxon>Bacillales</taxon>
        <taxon>Bacillaceae</taxon>
        <taxon>Melghiribacillus</taxon>
    </lineage>
</organism>
<dbReference type="RefSeq" id="WP_132372364.1">
    <property type="nucleotide sequence ID" value="NZ_SMAN01000017.1"/>
</dbReference>
<dbReference type="PANTHER" id="PTHR43877">
    <property type="entry name" value="AMINOALKYLPHOSPHONATE N-ACETYLTRANSFERASE-RELATED-RELATED"/>
    <property type="match status" value="1"/>
</dbReference>
<dbReference type="OrthoDB" id="9797826at2"/>
<dbReference type="Proteomes" id="UP000294650">
    <property type="component" value="Unassembled WGS sequence"/>
</dbReference>
<dbReference type="InterPro" id="IPR016181">
    <property type="entry name" value="Acyl_CoA_acyltransferase"/>
</dbReference>
<keyword evidence="1 4" id="KW-0808">Transferase</keyword>
<protein>
    <submittedName>
        <fullName evidence="4">Putative N-acetyltransferase YhbS</fullName>
    </submittedName>
</protein>
<sequence length="144" mass="16446">MDVMIRTLEEKDFNQLPSLLGDLGYPSSKEDVETRFKKIMGNRLYHTFVAELNGEITGLLGMHMEYSYVNNQPAARVIAMVVKAEHRNQGIGKGLMQKAEQTAREKGAYMMVLNSGNRDERQAAHRFYERTGFQGKATGFYKYL</sequence>
<evidence type="ECO:0000313" key="4">
    <source>
        <dbReference type="EMBL" id="TCT19609.1"/>
    </source>
</evidence>
<dbReference type="InterPro" id="IPR050832">
    <property type="entry name" value="Bact_Acetyltransf"/>
</dbReference>
<accession>A0A4R3MZ68</accession>
<evidence type="ECO:0000256" key="2">
    <source>
        <dbReference type="ARBA" id="ARBA00023315"/>
    </source>
</evidence>
<dbReference type="CDD" id="cd04301">
    <property type="entry name" value="NAT_SF"/>
    <property type="match status" value="1"/>
</dbReference>
<comment type="caution">
    <text evidence="4">The sequence shown here is derived from an EMBL/GenBank/DDBJ whole genome shotgun (WGS) entry which is preliminary data.</text>
</comment>